<dbReference type="Gene3D" id="3.30.160.60">
    <property type="entry name" value="Classic Zinc Finger"/>
    <property type="match status" value="1"/>
</dbReference>
<sequence>MSFYGQEHHVLLPALIVQLPVIYNGNEVFNCNFPECMKSFKSRSSLNRHVDADHATTPIRKKCPHCPDASYKYACDLMKHIREVHGLIETERGGFYSENCKRGLYDVCPL</sequence>
<reference evidence="4" key="1">
    <citation type="submission" date="2016-11" db="UniProtKB">
        <authorList>
            <consortium name="WormBaseParasite"/>
        </authorList>
    </citation>
    <scope>IDENTIFICATION</scope>
</reference>
<feature type="domain" description="C2H2-type" evidence="2">
    <location>
        <begin position="29"/>
        <end position="55"/>
    </location>
</feature>
<dbReference type="PROSITE" id="PS50157">
    <property type="entry name" value="ZINC_FINGER_C2H2_2"/>
    <property type="match status" value="1"/>
</dbReference>
<dbReference type="Proteomes" id="UP000095287">
    <property type="component" value="Unplaced"/>
</dbReference>
<evidence type="ECO:0000313" key="3">
    <source>
        <dbReference type="Proteomes" id="UP000095287"/>
    </source>
</evidence>
<dbReference type="PROSITE" id="PS00028">
    <property type="entry name" value="ZINC_FINGER_C2H2_1"/>
    <property type="match status" value="1"/>
</dbReference>
<dbReference type="GO" id="GO:0008270">
    <property type="term" value="F:zinc ion binding"/>
    <property type="evidence" value="ECO:0007669"/>
    <property type="project" value="UniProtKB-KW"/>
</dbReference>
<accession>A0A1I8AX09</accession>
<proteinExistence type="predicted"/>
<evidence type="ECO:0000256" key="1">
    <source>
        <dbReference type="PROSITE-ProRule" id="PRU00042"/>
    </source>
</evidence>
<dbReference type="SMART" id="SM00355">
    <property type="entry name" value="ZnF_C2H2"/>
    <property type="match status" value="2"/>
</dbReference>
<dbReference type="InterPro" id="IPR036236">
    <property type="entry name" value="Znf_C2H2_sf"/>
</dbReference>
<dbReference type="WBParaSite" id="L893_g995.t1">
    <property type="protein sequence ID" value="L893_g995.t1"/>
    <property type="gene ID" value="L893_g995"/>
</dbReference>
<dbReference type="AlphaFoldDB" id="A0A1I8AX09"/>
<evidence type="ECO:0000259" key="2">
    <source>
        <dbReference type="PROSITE" id="PS50157"/>
    </source>
</evidence>
<keyword evidence="3" id="KW-1185">Reference proteome</keyword>
<name>A0A1I8AX09_9BILA</name>
<organism evidence="3 4">
    <name type="scientific">Steinernema glaseri</name>
    <dbReference type="NCBI Taxonomy" id="37863"/>
    <lineage>
        <taxon>Eukaryota</taxon>
        <taxon>Metazoa</taxon>
        <taxon>Ecdysozoa</taxon>
        <taxon>Nematoda</taxon>
        <taxon>Chromadorea</taxon>
        <taxon>Rhabditida</taxon>
        <taxon>Tylenchina</taxon>
        <taxon>Panagrolaimomorpha</taxon>
        <taxon>Strongyloidoidea</taxon>
        <taxon>Steinernematidae</taxon>
        <taxon>Steinernema</taxon>
    </lineage>
</organism>
<dbReference type="InterPro" id="IPR013087">
    <property type="entry name" value="Znf_C2H2_type"/>
</dbReference>
<keyword evidence="1" id="KW-0863">Zinc-finger</keyword>
<dbReference type="SUPFAM" id="SSF57667">
    <property type="entry name" value="beta-beta-alpha zinc fingers"/>
    <property type="match status" value="1"/>
</dbReference>
<keyword evidence="1" id="KW-0479">Metal-binding</keyword>
<dbReference type="Pfam" id="PF00096">
    <property type="entry name" value="zf-C2H2"/>
    <property type="match status" value="1"/>
</dbReference>
<protein>
    <submittedName>
        <fullName evidence="4">C2H2-type domain-containing protein</fullName>
    </submittedName>
</protein>
<evidence type="ECO:0000313" key="4">
    <source>
        <dbReference type="WBParaSite" id="L893_g995.t1"/>
    </source>
</evidence>
<keyword evidence="1" id="KW-0862">Zinc</keyword>